<dbReference type="RefSeq" id="WP_109386861.1">
    <property type="nucleotide sequence ID" value="NZ_QETF01000003.1"/>
</dbReference>
<keyword evidence="1" id="KW-0812">Transmembrane</keyword>
<keyword evidence="3" id="KW-1185">Reference proteome</keyword>
<keyword evidence="1" id="KW-1133">Transmembrane helix</keyword>
<organism evidence="2 3">
    <name type="scientific">Salibaculum griseiflavum</name>
    <dbReference type="NCBI Taxonomy" id="1914409"/>
    <lineage>
        <taxon>Bacteria</taxon>
        <taxon>Pseudomonadati</taxon>
        <taxon>Pseudomonadota</taxon>
        <taxon>Alphaproteobacteria</taxon>
        <taxon>Rhodobacterales</taxon>
        <taxon>Roseobacteraceae</taxon>
        <taxon>Salibaculum</taxon>
    </lineage>
</organism>
<dbReference type="OrthoDB" id="7866534at2"/>
<evidence type="ECO:0000313" key="2">
    <source>
        <dbReference type="EMBL" id="PWG17898.1"/>
    </source>
</evidence>
<dbReference type="Proteomes" id="UP000245293">
    <property type="component" value="Unassembled WGS sequence"/>
</dbReference>
<reference evidence="3" key="1">
    <citation type="submission" date="2018-05" db="EMBL/GenBank/DDBJ databases">
        <authorList>
            <person name="Du Z."/>
            <person name="Wang X."/>
        </authorList>
    </citation>
    <scope>NUCLEOTIDE SEQUENCE [LARGE SCALE GENOMIC DNA]</scope>
    <source>
        <strain evidence="3">WDS4C29</strain>
    </source>
</reference>
<accession>A0A2V1P7W3</accession>
<feature type="transmembrane region" description="Helical" evidence="1">
    <location>
        <begin position="49"/>
        <end position="70"/>
    </location>
</feature>
<protein>
    <submittedName>
        <fullName evidence="2">Uncharacterized protein</fullName>
    </submittedName>
</protein>
<comment type="caution">
    <text evidence="2">The sequence shown here is derived from an EMBL/GenBank/DDBJ whole genome shotgun (WGS) entry which is preliminary data.</text>
</comment>
<keyword evidence="1" id="KW-0472">Membrane</keyword>
<proteinExistence type="predicted"/>
<gene>
    <name evidence="2" type="ORF">DFK10_04075</name>
</gene>
<evidence type="ECO:0000313" key="3">
    <source>
        <dbReference type="Proteomes" id="UP000245293"/>
    </source>
</evidence>
<name>A0A2V1P7W3_9RHOB</name>
<dbReference type="AlphaFoldDB" id="A0A2V1P7W3"/>
<evidence type="ECO:0000256" key="1">
    <source>
        <dbReference type="SAM" id="Phobius"/>
    </source>
</evidence>
<dbReference type="EMBL" id="QETF01000003">
    <property type="protein sequence ID" value="PWG17898.1"/>
    <property type="molecule type" value="Genomic_DNA"/>
</dbReference>
<sequence>MSIDTGFDKRVDRIVRTHDRIRRNGVVHRVGKDGLIVTRPRVARPRFPLRGVLVVVLLGFAFKGLLWAQIGAAGYNDRVERLRQGTVIEKAGAWLLQEDAVTIWIGQQTRPYLRR</sequence>